<evidence type="ECO:0000313" key="5">
    <source>
        <dbReference type="Proteomes" id="UP000198677"/>
    </source>
</evidence>
<evidence type="ECO:0000259" key="3">
    <source>
        <dbReference type="PROSITE" id="PS52029"/>
    </source>
</evidence>
<dbReference type="GO" id="GO:0016740">
    <property type="term" value="F:transferase activity"/>
    <property type="evidence" value="ECO:0007669"/>
    <property type="project" value="InterPro"/>
</dbReference>
<keyword evidence="5" id="KW-1185">Reference proteome</keyword>
<keyword evidence="1" id="KW-0133">Cell shape</keyword>
<dbReference type="PROSITE" id="PS52029">
    <property type="entry name" value="LD_TPASE"/>
    <property type="match status" value="1"/>
</dbReference>
<accession>A0A1H7MV65</accession>
<name>A0A1H7MV65_9NOCA</name>
<organism evidence="4 5">
    <name type="scientific">Rhodococcus maanshanensis</name>
    <dbReference type="NCBI Taxonomy" id="183556"/>
    <lineage>
        <taxon>Bacteria</taxon>
        <taxon>Bacillati</taxon>
        <taxon>Actinomycetota</taxon>
        <taxon>Actinomycetes</taxon>
        <taxon>Mycobacteriales</taxon>
        <taxon>Nocardiaceae</taxon>
        <taxon>Rhodococcus</taxon>
    </lineage>
</organism>
<feature type="signal peptide" evidence="2">
    <location>
        <begin position="1"/>
        <end position="27"/>
    </location>
</feature>
<feature type="domain" description="L,D-TPase catalytic" evidence="3">
    <location>
        <begin position="44"/>
        <end position="216"/>
    </location>
</feature>
<dbReference type="GO" id="GO:0008360">
    <property type="term" value="P:regulation of cell shape"/>
    <property type="evidence" value="ECO:0007669"/>
    <property type="project" value="UniProtKB-UniRule"/>
</dbReference>
<evidence type="ECO:0000313" key="4">
    <source>
        <dbReference type="EMBL" id="SEL14497.1"/>
    </source>
</evidence>
<dbReference type="GO" id="GO:0009252">
    <property type="term" value="P:peptidoglycan biosynthetic process"/>
    <property type="evidence" value="ECO:0007669"/>
    <property type="project" value="UniProtKB-KW"/>
</dbReference>
<protein>
    <submittedName>
        <fullName evidence="4">L,D-peptidoglycan transpeptidase YkuD, ErfK/YbiS/YcfS/YnhG family</fullName>
    </submittedName>
</protein>
<evidence type="ECO:0000256" key="2">
    <source>
        <dbReference type="SAM" id="SignalP"/>
    </source>
</evidence>
<dbReference type="EMBL" id="FOAW01000006">
    <property type="protein sequence ID" value="SEL14497.1"/>
    <property type="molecule type" value="Genomic_DNA"/>
</dbReference>
<dbReference type="Pfam" id="PF03734">
    <property type="entry name" value="YkuD"/>
    <property type="match status" value="1"/>
</dbReference>
<gene>
    <name evidence="4" type="ORF">SAMN05444583_106140</name>
</gene>
<dbReference type="PANTHER" id="PTHR38589:SF1">
    <property type="entry name" value="BLR0621 PROTEIN"/>
    <property type="match status" value="1"/>
</dbReference>
<dbReference type="InterPro" id="IPR005490">
    <property type="entry name" value="LD_TPept_cat_dom"/>
</dbReference>
<feature type="active site" description="Nucleophile" evidence="1">
    <location>
        <position position="192"/>
    </location>
</feature>
<comment type="pathway">
    <text evidence="1">Cell wall biogenesis; peptidoglycan biosynthesis.</text>
</comment>
<dbReference type="RefSeq" id="WP_027501033.1">
    <property type="nucleotide sequence ID" value="NZ_FOAW01000006.1"/>
</dbReference>
<dbReference type="PANTHER" id="PTHR38589">
    <property type="entry name" value="BLR0621 PROTEIN"/>
    <property type="match status" value="1"/>
</dbReference>
<dbReference type="AlphaFoldDB" id="A0A1H7MV65"/>
<dbReference type="Proteomes" id="UP000198677">
    <property type="component" value="Unassembled WGS sequence"/>
</dbReference>
<keyword evidence="1" id="KW-0961">Cell wall biogenesis/degradation</keyword>
<proteinExistence type="predicted"/>
<feature type="active site" description="Proton donor/acceptor" evidence="1">
    <location>
        <position position="182"/>
    </location>
</feature>
<sequence>MRKLASAILSTVIATVLALLCAPHALAQGPWFDGAVGGATQVIAVRGSGGSDATLEAWQRSPLGWHRISPTLPAKVGADGFTDAARDGVPATPEGVFSLDAAFGTAGNPGGGLPYRKVGPNDWWDGDPDSATYNTHQVCAPGSCAFDESASEELEIPAYRYAVVMGVNKERVPGGGGAFFLHVSNGEPTLGCVAVSEGALVWLIRWLQPGAVIAIAD</sequence>
<feature type="chain" id="PRO_5011783218" evidence="2">
    <location>
        <begin position="28"/>
        <end position="217"/>
    </location>
</feature>
<keyword evidence="2" id="KW-0732">Signal</keyword>
<reference evidence="5" key="1">
    <citation type="submission" date="2016-10" db="EMBL/GenBank/DDBJ databases">
        <authorList>
            <person name="Varghese N."/>
            <person name="Submissions S."/>
        </authorList>
    </citation>
    <scope>NUCLEOTIDE SEQUENCE [LARGE SCALE GENOMIC DNA]</scope>
    <source>
        <strain evidence="5">DSM 44675</strain>
    </source>
</reference>
<dbReference type="GO" id="GO:0071555">
    <property type="term" value="P:cell wall organization"/>
    <property type="evidence" value="ECO:0007669"/>
    <property type="project" value="UniProtKB-UniRule"/>
</dbReference>
<keyword evidence="1" id="KW-0573">Peptidoglycan synthesis</keyword>
<evidence type="ECO:0000256" key="1">
    <source>
        <dbReference type="PROSITE-ProRule" id="PRU01373"/>
    </source>
</evidence>